<evidence type="ECO:0000256" key="2">
    <source>
        <dbReference type="SAM" id="MobiDB-lite"/>
    </source>
</evidence>
<dbReference type="Pfam" id="PF00823">
    <property type="entry name" value="PPE"/>
    <property type="match status" value="1"/>
</dbReference>
<dbReference type="AlphaFoldDB" id="A0A1X2DIJ4"/>
<dbReference type="InterPro" id="IPR038332">
    <property type="entry name" value="PPE_sf"/>
</dbReference>
<reference evidence="4 5" key="1">
    <citation type="submission" date="2016-01" db="EMBL/GenBank/DDBJ databases">
        <title>The new phylogeny of the genus Mycobacterium.</title>
        <authorList>
            <person name="Tarcisio F."/>
            <person name="Conor M."/>
            <person name="Antonella G."/>
            <person name="Elisabetta G."/>
            <person name="Giulia F.S."/>
            <person name="Sara T."/>
            <person name="Anna F."/>
            <person name="Clotilde B."/>
            <person name="Roberto B."/>
            <person name="Veronica D.S."/>
            <person name="Fabio R."/>
            <person name="Monica P."/>
            <person name="Olivier J."/>
            <person name="Enrico T."/>
            <person name="Nicola S."/>
        </authorList>
    </citation>
    <scope>NUCLEOTIDE SEQUENCE [LARGE SCALE GENOMIC DNA]</scope>
    <source>
        <strain evidence="4 5">DSM 45176</strain>
    </source>
</reference>
<dbReference type="SUPFAM" id="SSF140459">
    <property type="entry name" value="PE/PPE dimer-like"/>
    <property type="match status" value="1"/>
</dbReference>
<dbReference type="InterPro" id="IPR000030">
    <property type="entry name" value="PPE_dom"/>
</dbReference>
<feature type="region of interest" description="Disordered" evidence="2">
    <location>
        <begin position="281"/>
        <end position="317"/>
    </location>
</feature>
<dbReference type="Gene3D" id="1.20.1260.20">
    <property type="entry name" value="PPE superfamily"/>
    <property type="match status" value="1"/>
</dbReference>
<gene>
    <name evidence="4" type="ORF">AWC22_00085</name>
</gene>
<dbReference type="RefSeq" id="WP_204805808.1">
    <property type="nucleotide sequence ID" value="NZ_CAJMWM010000002.1"/>
</dbReference>
<dbReference type="Proteomes" id="UP000193087">
    <property type="component" value="Unassembled WGS sequence"/>
</dbReference>
<keyword evidence="5" id="KW-1185">Reference proteome</keyword>
<dbReference type="EMBL" id="LQPQ01000001">
    <property type="protein sequence ID" value="ORW87860.1"/>
    <property type="molecule type" value="Genomic_DNA"/>
</dbReference>
<accession>A0A1X2DIJ4</accession>
<organism evidence="4 5">
    <name type="scientific">Mycobacterium riyadhense</name>
    <dbReference type="NCBI Taxonomy" id="486698"/>
    <lineage>
        <taxon>Bacteria</taxon>
        <taxon>Bacillati</taxon>
        <taxon>Actinomycetota</taxon>
        <taxon>Actinomycetes</taxon>
        <taxon>Mycobacteriales</taxon>
        <taxon>Mycobacteriaceae</taxon>
        <taxon>Mycobacterium</taxon>
    </lineage>
</organism>
<evidence type="ECO:0000256" key="1">
    <source>
        <dbReference type="ARBA" id="ARBA00010652"/>
    </source>
</evidence>
<comment type="similarity">
    <text evidence="1">Belongs to the mycobacterial PPE family.</text>
</comment>
<evidence type="ECO:0000313" key="4">
    <source>
        <dbReference type="EMBL" id="ORW87860.1"/>
    </source>
</evidence>
<comment type="caution">
    <text evidence="4">The sequence shown here is derived from an EMBL/GenBank/DDBJ whole genome shotgun (WGS) entry which is preliminary data.</text>
</comment>
<evidence type="ECO:0000313" key="5">
    <source>
        <dbReference type="Proteomes" id="UP000193087"/>
    </source>
</evidence>
<feature type="domain" description="PPE" evidence="3">
    <location>
        <begin position="123"/>
        <end position="279"/>
    </location>
</feature>
<name>A0A1X2DIJ4_9MYCO</name>
<proteinExistence type="inferred from homology"/>
<evidence type="ECO:0000259" key="3">
    <source>
        <dbReference type="Pfam" id="PF00823"/>
    </source>
</evidence>
<protein>
    <recommendedName>
        <fullName evidence="3">PPE domain-containing protein</fullName>
    </recommendedName>
</protein>
<sequence length="451" mass="47817">MVWVDEQGLSAAGARLARTSQTYVPAVALAPGVDMTSVSAAQHLNAVSAGLVARLNHANVLRELGGQAVINTATMLASQDDDNAAAIANASITTDAVGGLMSVPHVPAPPVPDIPQIPAALAPLPGEAHSRALYGGPGSSSVYQFAQQWSRHGDQLSTLADTLNNTAEAIDQHWDRGRQQAGANTVRHASWVAEMSQHARSLAGYARIVAESFDRAKADTPSPEEFGQTRTKLTNAMQHYAATKGANATEVQQLTQQYADQQAQATHAVTGYHGQITTASIHTDTTGKDAPPIAGGGKDSPPPARPLDSTKWKPGDKRHMPYIAGRGGVGPPNPPDAPPWIEIGQYSGNWVRSDELPGVKVMEPNGIRPAPVHDEHGNEIAYIELGPHTGVWAPQSDFPGAKIYPPGSDALPPYGYDEWIPGSGIYLWHGDMVPEPYNLRAPLVPPQTFPQ</sequence>
<feature type="compositionally biased region" description="Basic and acidic residues" evidence="2">
    <location>
        <begin position="308"/>
        <end position="317"/>
    </location>
</feature>